<proteinExistence type="inferred from homology"/>
<evidence type="ECO:0000259" key="4">
    <source>
        <dbReference type="Pfam" id="PF13490"/>
    </source>
</evidence>
<gene>
    <name evidence="5" type="ORF">CSTERLE_12105</name>
</gene>
<keyword evidence="3" id="KW-0812">Transmembrane</keyword>
<accession>A0A1B1YN90</accession>
<protein>
    <recommendedName>
        <fullName evidence="2">Anti-sigma-W factor RsiW</fullName>
    </recommendedName>
</protein>
<feature type="transmembrane region" description="Helical" evidence="3">
    <location>
        <begin position="147"/>
        <end position="165"/>
    </location>
</feature>
<name>A0A1B1YN90_THEST</name>
<dbReference type="EMBL" id="CP014673">
    <property type="protein sequence ID" value="ANX02261.1"/>
    <property type="molecule type" value="Genomic_DNA"/>
</dbReference>
<dbReference type="InterPro" id="IPR041916">
    <property type="entry name" value="Anti_sigma_zinc_sf"/>
</dbReference>
<keyword evidence="3" id="KW-1133">Transmembrane helix</keyword>
<dbReference type="Pfam" id="PF13490">
    <property type="entry name" value="zf-HC2"/>
    <property type="match status" value="1"/>
</dbReference>
<evidence type="ECO:0000313" key="6">
    <source>
        <dbReference type="Proteomes" id="UP000092931"/>
    </source>
</evidence>
<dbReference type="Proteomes" id="UP000092931">
    <property type="component" value="Chromosome"/>
</dbReference>
<evidence type="ECO:0000256" key="2">
    <source>
        <dbReference type="ARBA" id="ARBA00024438"/>
    </source>
</evidence>
<dbReference type="AlphaFoldDB" id="A0A1B1YN90"/>
<comment type="similarity">
    <text evidence="1">Belongs to the zinc-associated anti-sigma factor (ZAS) superfamily. Anti-sigma-W factor family.</text>
</comment>
<evidence type="ECO:0000256" key="1">
    <source>
        <dbReference type="ARBA" id="ARBA00024353"/>
    </source>
</evidence>
<dbReference type="InterPro" id="IPR027383">
    <property type="entry name" value="Znf_put"/>
</dbReference>
<evidence type="ECO:0000256" key="3">
    <source>
        <dbReference type="SAM" id="Phobius"/>
    </source>
</evidence>
<organism evidence="5 6">
    <name type="scientific">Thermoclostridium stercorarium subsp. leptospartum DSM 9219</name>
    <dbReference type="NCBI Taxonomy" id="1346611"/>
    <lineage>
        <taxon>Bacteria</taxon>
        <taxon>Bacillati</taxon>
        <taxon>Bacillota</taxon>
        <taxon>Clostridia</taxon>
        <taxon>Eubacteriales</taxon>
        <taxon>Oscillospiraceae</taxon>
        <taxon>Thermoclostridium</taxon>
    </lineage>
</organism>
<feature type="transmembrane region" description="Helical" evidence="3">
    <location>
        <begin position="87"/>
        <end position="109"/>
    </location>
</feature>
<dbReference type="RefSeq" id="WP_065821081.1">
    <property type="nucleotide sequence ID" value="NZ_CP014673.1"/>
</dbReference>
<dbReference type="Gene3D" id="1.10.10.1320">
    <property type="entry name" value="Anti-sigma factor, zinc-finger domain"/>
    <property type="match status" value="1"/>
</dbReference>
<feature type="domain" description="Putative zinc-finger" evidence="4">
    <location>
        <begin position="7"/>
        <end position="34"/>
    </location>
</feature>
<keyword evidence="3" id="KW-0472">Membrane</keyword>
<evidence type="ECO:0000313" key="5">
    <source>
        <dbReference type="EMBL" id="ANX02261.1"/>
    </source>
</evidence>
<sequence length="173" mass="20333">MHIRERDISLYLDNRLDSEKQRKLEEHFSVCRKCSDRLAEWKELYAYLEGLEYDFELDGLENKIMQKIKNVPVNVVWHDEFRISVPVLLYVLSVVLSLNLLFEPVINFLRRFYNNTMAFMLNESLEFINSAKWEAVDVIALFKSMEITGMATGIVLIAGGIYFTVNRKSLRKV</sequence>
<reference evidence="5 6" key="1">
    <citation type="submission" date="2016-02" db="EMBL/GenBank/DDBJ databases">
        <title>Comparison of Clostridium stercorarium subspecies using comparative genomics and transcriptomics.</title>
        <authorList>
            <person name="Schellenberg J."/>
            <person name="Thallinger G."/>
            <person name="Levin D.B."/>
            <person name="Zhang X."/>
            <person name="Alvare G."/>
            <person name="Fristensky B."/>
            <person name="Sparling R."/>
        </authorList>
    </citation>
    <scope>NUCLEOTIDE SEQUENCE [LARGE SCALE GENOMIC DNA]</scope>
    <source>
        <strain evidence="5 6">DSM 9219</strain>
    </source>
</reference>